<dbReference type="PROSITE" id="PS50086">
    <property type="entry name" value="TBC_RABGAP"/>
    <property type="match status" value="1"/>
</dbReference>
<dbReference type="PANTHER" id="PTHR47219:SF25">
    <property type="entry name" value="RAB-GAP TBC DOMAIN-CONTAINING PROTEIN"/>
    <property type="match status" value="1"/>
</dbReference>
<evidence type="ECO:0000313" key="3">
    <source>
        <dbReference type="Ensembl" id="ENSNLEP00000034386.1"/>
    </source>
</evidence>
<dbReference type="STRING" id="61853.ENSNLEP00000034386"/>
<dbReference type="PANTHER" id="PTHR47219">
    <property type="entry name" value="RAB GTPASE-ACTIVATING PROTEIN 1-LIKE"/>
    <property type="match status" value="1"/>
</dbReference>
<accession>A0A2I3GSR5</accession>
<dbReference type="InterPro" id="IPR050302">
    <property type="entry name" value="Rab_GAP_TBC_domain"/>
</dbReference>
<dbReference type="InParanoid" id="A0A2I3GSR5"/>
<dbReference type="GeneTree" id="ENSGT00940000163624"/>
<dbReference type="InterPro" id="IPR035969">
    <property type="entry name" value="Rab-GAP_TBC_sf"/>
</dbReference>
<organism evidence="3 4">
    <name type="scientific">Nomascus leucogenys</name>
    <name type="common">Northern white-cheeked gibbon</name>
    <name type="synonym">Hylobates leucogenys</name>
    <dbReference type="NCBI Taxonomy" id="61853"/>
    <lineage>
        <taxon>Eukaryota</taxon>
        <taxon>Metazoa</taxon>
        <taxon>Chordata</taxon>
        <taxon>Craniata</taxon>
        <taxon>Vertebrata</taxon>
        <taxon>Euteleostomi</taxon>
        <taxon>Mammalia</taxon>
        <taxon>Eutheria</taxon>
        <taxon>Euarchontoglires</taxon>
        <taxon>Primates</taxon>
        <taxon>Haplorrhini</taxon>
        <taxon>Catarrhini</taxon>
        <taxon>Hylobatidae</taxon>
        <taxon>Nomascus</taxon>
    </lineage>
</organism>
<dbReference type="AlphaFoldDB" id="A0A2I3GSR5"/>
<dbReference type="Pfam" id="PF00566">
    <property type="entry name" value="RabGAP-TBC"/>
    <property type="match status" value="1"/>
</dbReference>
<dbReference type="FunCoup" id="A0A2I3GSR5">
    <property type="interactions" value="102"/>
</dbReference>
<dbReference type="GO" id="GO:0005096">
    <property type="term" value="F:GTPase activator activity"/>
    <property type="evidence" value="ECO:0007669"/>
    <property type="project" value="TreeGrafter"/>
</dbReference>
<gene>
    <name evidence="3" type="primary">LOC100598770</name>
</gene>
<dbReference type="SUPFAM" id="SSF47923">
    <property type="entry name" value="Ypt/Rab-GAP domain of gyp1p"/>
    <property type="match status" value="1"/>
</dbReference>
<dbReference type="Ensembl" id="ENSNLET00000057415.1">
    <property type="protein sequence ID" value="ENSNLEP00000034386.1"/>
    <property type="gene ID" value="ENSNLEG00000035354.1"/>
</dbReference>
<dbReference type="Gene3D" id="1.10.10.750">
    <property type="entry name" value="Ypt/Rab-GAP domain of gyp1p, domain 1"/>
    <property type="match status" value="1"/>
</dbReference>
<dbReference type="Proteomes" id="UP000001073">
    <property type="component" value="Chromosome 14"/>
</dbReference>
<proteinExistence type="predicted"/>
<dbReference type="EMBL" id="ADFV01117925">
    <property type="status" value="NOT_ANNOTATED_CDS"/>
    <property type="molecule type" value="Genomic_DNA"/>
</dbReference>
<dbReference type="FunFam" id="1.10.8.270:FF:000016">
    <property type="entry name" value="TBC1 domain family member 2A"/>
    <property type="match status" value="1"/>
</dbReference>
<dbReference type="InterPro" id="IPR000195">
    <property type="entry name" value="Rab-GAP-TBC_dom"/>
</dbReference>
<evidence type="ECO:0000313" key="4">
    <source>
        <dbReference type="Proteomes" id="UP000001073"/>
    </source>
</evidence>
<dbReference type="SMART" id="SM00164">
    <property type="entry name" value="TBC"/>
    <property type="match status" value="1"/>
</dbReference>
<protein>
    <recommendedName>
        <fullName evidence="2">Rab-GAP TBC domain-containing protein</fullName>
    </recommendedName>
</protein>
<reference evidence="3" key="2">
    <citation type="submission" date="2025-08" db="UniProtKB">
        <authorList>
            <consortium name="Ensembl"/>
        </authorList>
    </citation>
    <scope>IDENTIFICATION</scope>
</reference>
<dbReference type="GO" id="GO:0031267">
    <property type="term" value="F:small GTPase binding"/>
    <property type="evidence" value="ECO:0007669"/>
    <property type="project" value="TreeGrafter"/>
</dbReference>
<dbReference type="FunFam" id="1.10.10.750:FF:000001">
    <property type="entry name" value="TBC1 domain family member 10A"/>
    <property type="match status" value="1"/>
</dbReference>
<feature type="domain" description="Rab-GAP TBC" evidence="2">
    <location>
        <begin position="153"/>
        <end position="345"/>
    </location>
</feature>
<sequence>MDVEDADSWRAQEREDIIRKYAKVQFGLLLGGRPLPVRPGQRVLGSLGAQSRDGWPIPPGLCTLYLGPLTKAPSVLQGHRAGLPEDKGPVLVGIYGNIDYLGIVHETELPPLTAREAKRIRRETRRNSKWLEMLGKWETYKNSEKLVDRTYKGIPRNIRGRAWSVLLNIQEIKSKNPGKYKLMKEKGKRSSEHIHQIDRDVSRTLQNHIFFRHRYGTKQQELFHILLAYAEYNPEVGYRRNLSHIAALFLLYLPEEDAFWALVQLLASERHSLQGFHSPNGGTVQGLQDHQGHVVPTSQPKTMRHLDIDAGLCGQHLSLGWLLRTLMKISLGLTLRLWEVYLLQGKQALMHMTSIAFEVQQILGACIASQFCHHWARDDDTVLKHLRASVNKRGRKQADLPPPAKAEQGSSAPRPVPASRGGKTLCKGDRQAPPGPPGQFQQPIWSASLPRAPRSSTPRPGGAVWEDTYPVGTQCVLSPALAQGGPQGSWRLLRWNSMPCLPTYLDVGDPWFLHCDFEQSYWVRAISQEDQLATCWQA</sequence>
<feature type="region of interest" description="Disordered" evidence="1">
    <location>
        <begin position="392"/>
        <end position="461"/>
    </location>
</feature>
<evidence type="ECO:0000256" key="1">
    <source>
        <dbReference type="SAM" id="MobiDB-lite"/>
    </source>
</evidence>
<evidence type="ECO:0000259" key="2">
    <source>
        <dbReference type="PROSITE" id="PS50086"/>
    </source>
</evidence>
<reference evidence="3" key="3">
    <citation type="submission" date="2025-09" db="UniProtKB">
        <authorList>
            <consortium name="Ensembl"/>
        </authorList>
    </citation>
    <scope>IDENTIFICATION</scope>
</reference>
<reference evidence="3 4" key="1">
    <citation type="submission" date="2012-10" db="EMBL/GenBank/DDBJ databases">
        <authorList>
            <consortium name="Gibbon Genome Sequencing Consortium"/>
        </authorList>
    </citation>
    <scope>NUCLEOTIDE SEQUENCE [LARGE SCALE GENOMIC DNA]</scope>
</reference>
<keyword evidence="4" id="KW-1185">Reference proteome</keyword>
<dbReference type="OMA" id="HNVDMDF"/>
<dbReference type="Gene3D" id="1.10.8.270">
    <property type="entry name" value="putative rabgap domain of human tbc1 domain family member 14 like domains"/>
    <property type="match status" value="1"/>
</dbReference>
<name>A0A2I3GSR5_NOMLE</name>